<dbReference type="InterPro" id="IPR050706">
    <property type="entry name" value="Cyclic-di-GMP_PDE-like"/>
</dbReference>
<dbReference type="AlphaFoldDB" id="A0A928ZWX4"/>
<name>A0A928ZWX4_LEPEC</name>
<dbReference type="SUPFAM" id="SSF141868">
    <property type="entry name" value="EAL domain-like"/>
    <property type="match status" value="1"/>
</dbReference>
<gene>
    <name evidence="2" type="ORF">IQ260_20115</name>
</gene>
<dbReference type="NCBIfam" id="NF038302">
    <property type="entry name" value="EPS_HpsE"/>
    <property type="match status" value="1"/>
</dbReference>
<evidence type="ECO:0000313" key="3">
    <source>
        <dbReference type="Proteomes" id="UP000615026"/>
    </source>
</evidence>
<dbReference type="CDD" id="cd00761">
    <property type="entry name" value="Glyco_tranf_GTA_type"/>
    <property type="match status" value="1"/>
</dbReference>
<dbReference type="InterPro" id="IPR001173">
    <property type="entry name" value="Glyco_trans_2-like"/>
</dbReference>
<dbReference type="Proteomes" id="UP000615026">
    <property type="component" value="Unassembled WGS sequence"/>
</dbReference>
<organism evidence="2 3">
    <name type="scientific">Leptolyngbya cf. ectocarpi LEGE 11479</name>
    <dbReference type="NCBI Taxonomy" id="1828722"/>
    <lineage>
        <taxon>Bacteria</taxon>
        <taxon>Bacillati</taxon>
        <taxon>Cyanobacteriota</taxon>
        <taxon>Cyanophyceae</taxon>
        <taxon>Leptolyngbyales</taxon>
        <taxon>Leptolyngbyaceae</taxon>
        <taxon>Leptolyngbya group</taxon>
        <taxon>Leptolyngbya</taxon>
    </lineage>
</organism>
<dbReference type="InterPro" id="IPR029044">
    <property type="entry name" value="Nucleotide-diphossugar_trans"/>
</dbReference>
<dbReference type="SMART" id="SM00052">
    <property type="entry name" value="EAL"/>
    <property type="match status" value="1"/>
</dbReference>
<proteinExistence type="predicted"/>
<keyword evidence="3" id="KW-1185">Reference proteome</keyword>
<dbReference type="PANTHER" id="PTHR33121:SF23">
    <property type="entry name" value="CYCLIC DI-GMP PHOSPHODIESTERASE PDEB"/>
    <property type="match status" value="1"/>
</dbReference>
<sequence>MMTVDYPPNKSINSPVVAPLCLDITVAIPTYNGADRIPEVLDRLKQQSGTEGLTWEVIICDNNSCDRTPDVVAEYQQAWLQNVPLRYCFVAEQGAAFARQRAVVEAHGNIVAFLDDDNIPAPDWLSHVQRFAKAYPQAGAFGSQIHGNFQGELPEGFGHIACFLAIVERGSKPHLYSPKSKILPPAAGLAVRRKVWLDAVPPRLFLNHKGKSAGLASEDLEAMLHVQKAGWEIWYNSDMVVTHQIPRQRLQQDYLVALLRCVGLSRFYIRWLGTQDWQRFFKVPAYIANDLRKLALHYLKNGPRQSTLNTVAACERSLLKSTLISPAFLLRKAYQDFWQNRLDDTQLPERQQWLQRLTDAFEGRQLDLYQQAVISLTSPTPSRNHIAVPSQYEILLRLRHSSPNASLAVPASFFPTAERYGLMRTLDRRIIQQVCERLSSLAVNAVYSINLSAASVCDPNFLDFLEEQLSRYPLKPENLCFEIQASVLINSSTVAKTLINRLKILGLRVAIDEIVQDAGMLDEITHCSIDCLKLSASMLAADSSHVLAWVKLSQQRGMQLVVKGVETQQMVEQLQALGVRYLQGYYLSKPTSLV</sequence>
<dbReference type="Gene3D" id="3.20.20.450">
    <property type="entry name" value="EAL domain"/>
    <property type="match status" value="1"/>
</dbReference>
<comment type="caution">
    <text evidence="2">The sequence shown here is derived from an EMBL/GenBank/DDBJ whole genome shotgun (WGS) entry which is preliminary data.</text>
</comment>
<accession>A0A928ZWX4</accession>
<dbReference type="SUPFAM" id="SSF53448">
    <property type="entry name" value="Nucleotide-diphospho-sugar transferases"/>
    <property type="match status" value="1"/>
</dbReference>
<protein>
    <submittedName>
        <fullName evidence="2">EAL domain-containing protein</fullName>
    </submittedName>
</protein>
<dbReference type="InterPro" id="IPR035919">
    <property type="entry name" value="EAL_sf"/>
</dbReference>
<reference evidence="2" key="1">
    <citation type="submission" date="2020-10" db="EMBL/GenBank/DDBJ databases">
        <authorList>
            <person name="Castelo-Branco R."/>
            <person name="Eusebio N."/>
            <person name="Adriana R."/>
            <person name="Vieira A."/>
            <person name="Brugerolle De Fraissinette N."/>
            <person name="Rezende De Castro R."/>
            <person name="Schneider M.P."/>
            <person name="Vasconcelos V."/>
            <person name="Leao P.N."/>
        </authorList>
    </citation>
    <scope>NUCLEOTIDE SEQUENCE</scope>
    <source>
        <strain evidence="2">LEGE 11479</strain>
    </source>
</reference>
<dbReference type="EMBL" id="JADEXP010000218">
    <property type="protein sequence ID" value="MBE9068953.1"/>
    <property type="molecule type" value="Genomic_DNA"/>
</dbReference>
<dbReference type="CDD" id="cd01948">
    <property type="entry name" value="EAL"/>
    <property type="match status" value="1"/>
</dbReference>
<dbReference type="PROSITE" id="PS50883">
    <property type="entry name" value="EAL"/>
    <property type="match status" value="1"/>
</dbReference>
<dbReference type="RefSeq" id="WP_193994875.1">
    <property type="nucleotide sequence ID" value="NZ_JADEXP010000218.1"/>
</dbReference>
<dbReference type="GO" id="GO:0071111">
    <property type="term" value="F:cyclic-guanylate-specific phosphodiesterase activity"/>
    <property type="evidence" value="ECO:0007669"/>
    <property type="project" value="InterPro"/>
</dbReference>
<dbReference type="InterPro" id="IPR001633">
    <property type="entry name" value="EAL_dom"/>
</dbReference>
<dbReference type="Pfam" id="PF00535">
    <property type="entry name" value="Glycos_transf_2"/>
    <property type="match status" value="1"/>
</dbReference>
<feature type="domain" description="EAL" evidence="1">
    <location>
        <begin position="350"/>
        <end position="594"/>
    </location>
</feature>
<evidence type="ECO:0000313" key="2">
    <source>
        <dbReference type="EMBL" id="MBE9068953.1"/>
    </source>
</evidence>
<dbReference type="Gene3D" id="3.90.550.10">
    <property type="entry name" value="Spore Coat Polysaccharide Biosynthesis Protein SpsA, Chain A"/>
    <property type="match status" value="1"/>
</dbReference>
<evidence type="ECO:0000259" key="1">
    <source>
        <dbReference type="PROSITE" id="PS50883"/>
    </source>
</evidence>
<dbReference type="PANTHER" id="PTHR33121">
    <property type="entry name" value="CYCLIC DI-GMP PHOSPHODIESTERASE PDEF"/>
    <property type="match status" value="1"/>
</dbReference>
<dbReference type="Pfam" id="PF00563">
    <property type="entry name" value="EAL"/>
    <property type="match status" value="1"/>
</dbReference>